<dbReference type="PANTHER" id="PTHR12592">
    <property type="entry name" value="ATP-DEPENDENT (S)-NAD(P)H-HYDRATE DEHYDRATASE FAMILY MEMBER"/>
    <property type="match status" value="1"/>
</dbReference>
<dbReference type="PROSITE" id="PS51385">
    <property type="entry name" value="YJEF_N"/>
    <property type="match status" value="1"/>
</dbReference>
<feature type="binding site" evidence="18">
    <location>
        <position position="146"/>
    </location>
    <ligand>
        <name>(6S)-NADPHX</name>
        <dbReference type="ChEBI" id="CHEBI:64076"/>
    </ligand>
</feature>
<comment type="catalytic activity">
    <reaction evidence="2 18 19">
        <text>(6R)-NADPHX = (6S)-NADPHX</text>
        <dbReference type="Rhea" id="RHEA:32227"/>
        <dbReference type="ChEBI" id="CHEBI:64076"/>
        <dbReference type="ChEBI" id="CHEBI:64077"/>
        <dbReference type="EC" id="5.1.99.6"/>
    </reaction>
</comment>
<dbReference type="CDD" id="cd01171">
    <property type="entry name" value="YXKO-related"/>
    <property type="match status" value="1"/>
</dbReference>
<feature type="binding site" evidence="17">
    <location>
        <position position="387"/>
    </location>
    <ligand>
        <name>(6S)-NADPHX</name>
        <dbReference type="ChEBI" id="CHEBI:64076"/>
    </ligand>
</feature>
<dbReference type="PROSITE" id="PS01049">
    <property type="entry name" value="YJEF_C_1"/>
    <property type="match status" value="1"/>
</dbReference>
<feature type="binding site" evidence="17">
    <location>
        <position position="336"/>
    </location>
    <ligand>
        <name>(6S)-NADPHX</name>
        <dbReference type="ChEBI" id="CHEBI:64076"/>
    </ligand>
</feature>
<evidence type="ECO:0000256" key="17">
    <source>
        <dbReference type="HAMAP-Rule" id="MF_01965"/>
    </source>
</evidence>
<keyword evidence="12 17" id="KW-0456">Lyase</keyword>
<evidence type="ECO:0000256" key="7">
    <source>
        <dbReference type="ARBA" id="ARBA00022840"/>
    </source>
</evidence>
<feature type="binding site" evidence="18">
    <location>
        <begin position="135"/>
        <end position="141"/>
    </location>
    <ligand>
        <name>(6S)-NADPHX</name>
        <dbReference type="ChEBI" id="CHEBI:64076"/>
    </ligand>
</feature>
<dbReference type="PANTHER" id="PTHR12592:SF0">
    <property type="entry name" value="ATP-DEPENDENT (S)-NAD(P)H-HYDRATE DEHYDRATASE"/>
    <property type="match status" value="1"/>
</dbReference>
<dbReference type="HAMAP" id="MF_01965">
    <property type="entry name" value="NADHX_dehydratase"/>
    <property type="match status" value="1"/>
</dbReference>
<comment type="catalytic activity">
    <reaction evidence="1 18 19">
        <text>(6R)-NADHX = (6S)-NADHX</text>
        <dbReference type="Rhea" id="RHEA:32215"/>
        <dbReference type="ChEBI" id="CHEBI:64074"/>
        <dbReference type="ChEBI" id="CHEBI:64075"/>
        <dbReference type="EC" id="5.1.99.6"/>
    </reaction>
</comment>
<dbReference type="InterPro" id="IPR004443">
    <property type="entry name" value="YjeF_N_dom"/>
</dbReference>
<feature type="binding site" evidence="18">
    <location>
        <position position="167"/>
    </location>
    <ligand>
        <name>K(+)</name>
        <dbReference type="ChEBI" id="CHEBI:29103"/>
    </ligand>
</feature>
<evidence type="ECO:0000256" key="9">
    <source>
        <dbReference type="ARBA" id="ARBA00022958"/>
    </source>
</evidence>
<evidence type="ECO:0000256" key="10">
    <source>
        <dbReference type="ARBA" id="ARBA00023027"/>
    </source>
</evidence>
<comment type="similarity">
    <text evidence="3 19">In the N-terminal section; belongs to the NnrE/AIBP family.</text>
</comment>
<feature type="binding site" evidence="18">
    <location>
        <position position="131"/>
    </location>
    <ligand>
        <name>K(+)</name>
        <dbReference type="ChEBI" id="CHEBI:29103"/>
    </ligand>
</feature>
<evidence type="ECO:0000256" key="18">
    <source>
        <dbReference type="HAMAP-Rule" id="MF_01966"/>
    </source>
</evidence>
<comment type="catalytic activity">
    <reaction evidence="15 17 19">
        <text>(6S)-NADHX + ADP = AMP + phosphate + NADH + H(+)</text>
        <dbReference type="Rhea" id="RHEA:32223"/>
        <dbReference type="ChEBI" id="CHEBI:15378"/>
        <dbReference type="ChEBI" id="CHEBI:43474"/>
        <dbReference type="ChEBI" id="CHEBI:57945"/>
        <dbReference type="ChEBI" id="CHEBI:64074"/>
        <dbReference type="ChEBI" id="CHEBI:456215"/>
        <dbReference type="ChEBI" id="CHEBI:456216"/>
        <dbReference type="EC" id="4.2.1.136"/>
    </reaction>
</comment>
<dbReference type="Proteomes" id="UP000005695">
    <property type="component" value="Unassembled WGS sequence"/>
</dbReference>
<evidence type="ECO:0000256" key="12">
    <source>
        <dbReference type="ARBA" id="ARBA00023239"/>
    </source>
</evidence>
<feature type="binding site" evidence="18">
    <location>
        <position position="60"/>
    </location>
    <ligand>
        <name>K(+)</name>
        <dbReference type="ChEBI" id="CHEBI:29103"/>
    </ligand>
</feature>
<accession>Q1JY28</accession>
<comment type="subunit">
    <text evidence="17">Homotetramer.</text>
</comment>
<dbReference type="GO" id="GO:0005524">
    <property type="term" value="F:ATP binding"/>
    <property type="evidence" value="ECO:0007669"/>
    <property type="project" value="UniProtKB-UniRule"/>
</dbReference>
<feature type="binding site" evidence="18">
    <location>
        <begin position="59"/>
        <end position="63"/>
    </location>
    <ligand>
        <name>(6S)-NADPHX</name>
        <dbReference type="ChEBI" id="CHEBI:64076"/>
    </ligand>
</feature>
<dbReference type="EC" id="4.2.1.136" evidence="19"/>
<evidence type="ECO:0000259" key="20">
    <source>
        <dbReference type="PROSITE" id="PS51383"/>
    </source>
</evidence>
<dbReference type="NCBIfam" id="TIGR00196">
    <property type="entry name" value="yjeF_cterm"/>
    <property type="match status" value="1"/>
</dbReference>
<comment type="function">
    <text evidence="18">Catalyzes the epimerization of the S- and R-forms of NAD(P)HX, a damaged form of NAD(P)H that is a result of enzymatic or heat-dependent hydration. This is a prerequisite for the S-specific NAD(P)H-hydrate dehydratase to allow the repair of both epimers of NAD(P)HX.</text>
</comment>
<dbReference type="InterPro" id="IPR029056">
    <property type="entry name" value="Ribokinase-like"/>
</dbReference>
<evidence type="ECO:0000256" key="4">
    <source>
        <dbReference type="ARBA" id="ARBA00009524"/>
    </source>
</evidence>
<evidence type="ECO:0000256" key="16">
    <source>
        <dbReference type="ARBA" id="ARBA00049209"/>
    </source>
</evidence>
<evidence type="ECO:0000256" key="6">
    <source>
        <dbReference type="ARBA" id="ARBA00022741"/>
    </source>
</evidence>
<evidence type="ECO:0000313" key="23">
    <source>
        <dbReference type="Proteomes" id="UP000005695"/>
    </source>
</evidence>
<reference evidence="22" key="2">
    <citation type="submission" date="2006-05" db="EMBL/GenBank/DDBJ databases">
        <title>Sequencing of the draft genome and assembly of Desulfuromonas acetoxidans DSM 684.</title>
        <authorList>
            <consortium name="US DOE Joint Genome Institute (JGI-PGF)"/>
            <person name="Copeland A."/>
            <person name="Lucas S."/>
            <person name="Lapidus A."/>
            <person name="Barry K."/>
            <person name="Detter J.C."/>
            <person name="Glavina del Rio T."/>
            <person name="Hammon N."/>
            <person name="Israni S."/>
            <person name="Dalin E."/>
            <person name="Tice H."/>
            <person name="Bruce D."/>
            <person name="Pitluck S."/>
            <person name="Richardson P."/>
        </authorList>
    </citation>
    <scope>NUCLEOTIDE SEQUENCE [LARGE SCALE GENOMIC DNA]</scope>
    <source>
        <strain evidence="22">DSM 684</strain>
    </source>
</reference>
<dbReference type="InterPro" id="IPR017953">
    <property type="entry name" value="Carbohydrate_kinase_pred_CS"/>
</dbReference>
<keyword evidence="6 17" id="KW-0547">Nucleotide-binding</keyword>
<dbReference type="HAMAP" id="MF_01966">
    <property type="entry name" value="NADHX_epimerase"/>
    <property type="match status" value="1"/>
</dbReference>
<keyword evidence="8 17" id="KW-0521">NADP</keyword>
<dbReference type="InterPro" id="IPR036652">
    <property type="entry name" value="YjeF_N_dom_sf"/>
</dbReference>
<dbReference type="SUPFAM" id="SSF53613">
    <property type="entry name" value="Ribokinase-like"/>
    <property type="match status" value="1"/>
</dbReference>
<dbReference type="RefSeq" id="WP_006001432.1">
    <property type="nucleotide sequence ID" value="NZ_AAEW02000013.1"/>
</dbReference>
<evidence type="ECO:0000256" key="19">
    <source>
        <dbReference type="PIRNR" id="PIRNR017184"/>
    </source>
</evidence>
<comment type="function">
    <text evidence="14 19">Bifunctional enzyme that catalyzes the epimerization of the S- and R-forms of NAD(P)HX and the dehydration of the S-form of NAD(P)HX at the expense of ADP, which is converted to AMP. This allows the repair of both epimers of NAD(P)HX, a damaged form of NAD(P)H that is a result of enzymatic or heat-dependent hydration.</text>
</comment>
<keyword evidence="23" id="KW-1185">Reference proteome</keyword>
<dbReference type="NCBIfam" id="TIGR00197">
    <property type="entry name" value="yjeF_nterm"/>
    <property type="match status" value="1"/>
</dbReference>
<dbReference type="OrthoDB" id="9806925at2"/>
<dbReference type="GO" id="GO:0052855">
    <property type="term" value="F:ADP-dependent NAD(P)H-hydrate dehydratase activity"/>
    <property type="evidence" value="ECO:0007669"/>
    <property type="project" value="UniProtKB-UniRule"/>
</dbReference>
<evidence type="ECO:0000259" key="21">
    <source>
        <dbReference type="PROSITE" id="PS51385"/>
    </source>
</evidence>
<dbReference type="GO" id="GO:0046496">
    <property type="term" value="P:nicotinamide nucleotide metabolic process"/>
    <property type="evidence" value="ECO:0007669"/>
    <property type="project" value="UniProtKB-UniRule"/>
</dbReference>
<dbReference type="GO" id="GO:0052856">
    <property type="term" value="F:NAD(P)HX epimerase activity"/>
    <property type="evidence" value="ECO:0007669"/>
    <property type="project" value="UniProtKB-UniRule"/>
</dbReference>
<keyword evidence="13" id="KW-0511">Multifunctional enzyme</keyword>
<name>Q1JY28_DESA6</name>
<dbReference type="SUPFAM" id="SSF64153">
    <property type="entry name" value="YjeF N-terminal domain-like"/>
    <property type="match status" value="1"/>
</dbReference>
<evidence type="ECO:0000256" key="13">
    <source>
        <dbReference type="ARBA" id="ARBA00023268"/>
    </source>
</evidence>
<evidence type="ECO:0000256" key="15">
    <source>
        <dbReference type="ARBA" id="ARBA00048238"/>
    </source>
</evidence>
<keyword evidence="5 18" id="KW-0479">Metal-binding</keyword>
<evidence type="ECO:0000256" key="1">
    <source>
        <dbReference type="ARBA" id="ARBA00000013"/>
    </source>
</evidence>
<comment type="caution">
    <text evidence="22">The sequence shown here is derived from an EMBL/GenBank/DDBJ whole genome shotgun (WGS) entry which is preliminary data.</text>
</comment>
<feature type="binding site" evidence="17">
    <location>
        <begin position="424"/>
        <end position="428"/>
    </location>
    <ligand>
        <name>AMP</name>
        <dbReference type="ChEBI" id="CHEBI:456215"/>
    </ligand>
</feature>
<comment type="similarity">
    <text evidence="18">Belongs to the NnrE/AIBP family.</text>
</comment>
<comment type="catalytic activity">
    <reaction evidence="16 17 19">
        <text>(6S)-NADPHX + ADP = AMP + phosphate + NADPH + H(+)</text>
        <dbReference type="Rhea" id="RHEA:32235"/>
        <dbReference type="ChEBI" id="CHEBI:15378"/>
        <dbReference type="ChEBI" id="CHEBI:43474"/>
        <dbReference type="ChEBI" id="CHEBI:57783"/>
        <dbReference type="ChEBI" id="CHEBI:64076"/>
        <dbReference type="ChEBI" id="CHEBI:456215"/>
        <dbReference type="ChEBI" id="CHEBI:456216"/>
        <dbReference type="EC" id="4.2.1.136"/>
    </reaction>
</comment>
<comment type="similarity">
    <text evidence="17">Belongs to the NnrD/CARKD family.</text>
</comment>
<evidence type="ECO:0000256" key="3">
    <source>
        <dbReference type="ARBA" id="ARBA00006001"/>
    </source>
</evidence>
<comment type="cofactor">
    <cofactor evidence="17">
        <name>Mg(2+)</name>
        <dbReference type="ChEBI" id="CHEBI:18420"/>
    </cofactor>
</comment>
<reference evidence="22" key="1">
    <citation type="submission" date="2006-05" db="EMBL/GenBank/DDBJ databases">
        <title>Annotation of the draft genome assembly of Desulfuromonas acetoxidans DSM 684.</title>
        <authorList>
            <consortium name="US DOE Joint Genome Institute (JGI-ORNL)"/>
            <person name="Larimer F."/>
            <person name="Land M."/>
            <person name="Hauser L."/>
        </authorList>
    </citation>
    <scope>NUCLEOTIDE SEQUENCE [LARGE SCALE GENOMIC DNA]</scope>
    <source>
        <strain evidence="22">DSM 684</strain>
    </source>
</reference>
<dbReference type="InterPro" id="IPR030677">
    <property type="entry name" value="Nnr"/>
</dbReference>
<dbReference type="Pfam" id="PF03853">
    <property type="entry name" value="YjeF_N"/>
    <property type="match status" value="1"/>
</dbReference>
<feature type="binding site" evidence="17">
    <location>
        <position position="452"/>
    </location>
    <ligand>
        <name>AMP</name>
        <dbReference type="ChEBI" id="CHEBI:456215"/>
    </ligand>
</feature>
<keyword evidence="10 17" id="KW-0520">NAD</keyword>
<dbReference type="GO" id="GO:0046872">
    <property type="term" value="F:metal ion binding"/>
    <property type="evidence" value="ECO:0007669"/>
    <property type="project" value="UniProtKB-UniRule"/>
</dbReference>
<organism evidence="22 23">
    <name type="scientific">Desulfuromonas acetoxidans (strain DSM 684 / 11070)</name>
    <dbReference type="NCBI Taxonomy" id="281689"/>
    <lineage>
        <taxon>Bacteria</taxon>
        <taxon>Pseudomonadati</taxon>
        <taxon>Thermodesulfobacteriota</taxon>
        <taxon>Desulfuromonadia</taxon>
        <taxon>Desulfuromonadales</taxon>
        <taxon>Desulfuromonadaceae</taxon>
        <taxon>Desulfuromonas</taxon>
    </lineage>
</organism>
<evidence type="ECO:0000256" key="8">
    <source>
        <dbReference type="ARBA" id="ARBA00022857"/>
    </source>
</evidence>
<dbReference type="Gene3D" id="3.40.1190.20">
    <property type="match status" value="1"/>
</dbReference>
<feature type="binding site" evidence="17">
    <location>
        <position position="453"/>
    </location>
    <ligand>
        <name>(6S)-NADPHX</name>
        <dbReference type="ChEBI" id="CHEBI:64076"/>
    </ligand>
</feature>
<keyword evidence="11 18" id="KW-0413">Isomerase</keyword>
<evidence type="ECO:0000256" key="14">
    <source>
        <dbReference type="ARBA" id="ARBA00025153"/>
    </source>
</evidence>
<evidence type="ECO:0000256" key="5">
    <source>
        <dbReference type="ARBA" id="ARBA00022723"/>
    </source>
</evidence>
<dbReference type="GO" id="GO:0110051">
    <property type="term" value="P:metabolite repair"/>
    <property type="evidence" value="ECO:0007669"/>
    <property type="project" value="TreeGrafter"/>
</dbReference>
<evidence type="ECO:0000256" key="11">
    <source>
        <dbReference type="ARBA" id="ARBA00023235"/>
    </source>
</evidence>
<dbReference type="AlphaFoldDB" id="Q1JY28"/>
<sequence length="518" mass="54102">MKLLTAQQMRELDQTTINDYGVPGIVLMENAGHGAARFIAERYQHLFPGPVLVVAGKGNNGGDGYVIARHLENWGWTVKVVVLAEHDAIQGDAAVNLNVLLNSQADVVFAADGDSFKAQSTSWCGMKLLIDAVFGNGLNSEVRGHYRQAIEWMNAYPAPVAAVDMPSGVEATSGRILGVAVAADCSLSFAFAKLGQVSYPAQRCSGELHVVDLGMPLCVTRSVSCCYCLIDAELAASLLPVRQADDHKGTFGHALVVAGSVGKVGAARMTAHAALRSGAGLVSAAIEYDLVGQLMAQTPEIMSRPMRGENGQLSVACFDALKEAWADMSAVAVGPGLGTDVTVAALVARLVAECPLPVVLDADALTVMVNQLCGLSQRSGATVITPHPGEMARLTGLSIAEVQDNRIDVAQAFARDHGVVVLLKGAHTVITDGERVWINSSGNSGMASAGMGDVLTGMIVSYLAQGLEPFCAAALAAYVHGAAADLCRQQFGGVGYLAGDVMATIPMARRLIEEECDA</sequence>
<comment type="similarity">
    <text evidence="4 19">In the C-terminal section; belongs to the NnrD/CARKD family.</text>
</comment>
<dbReference type="EMBL" id="AAEW02000013">
    <property type="protein sequence ID" value="EAT15168.1"/>
    <property type="molecule type" value="Genomic_DNA"/>
</dbReference>
<comment type="cofactor">
    <cofactor evidence="18 19">
        <name>K(+)</name>
        <dbReference type="ChEBI" id="CHEBI:29103"/>
    </cofactor>
    <text evidence="18 19">Binds 1 potassium ion per subunit.</text>
</comment>
<feature type="domain" description="YjeF N-terminal" evidence="21">
    <location>
        <begin position="9"/>
        <end position="221"/>
    </location>
</feature>
<dbReference type="PIRSF" id="PIRSF017184">
    <property type="entry name" value="Nnr"/>
    <property type="match status" value="1"/>
</dbReference>
<dbReference type="InterPro" id="IPR000631">
    <property type="entry name" value="CARKD"/>
</dbReference>
<proteinExistence type="inferred from homology"/>
<keyword evidence="9 18" id="KW-0630">Potassium</keyword>
<protein>
    <recommendedName>
        <fullName evidence="19">Bifunctional NAD(P)H-hydrate repair enzyme</fullName>
    </recommendedName>
    <alternativeName>
        <fullName evidence="19">Nicotinamide nucleotide repair protein</fullName>
    </alternativeName>
    <domain>
        <recommendedName>
            <fullName evidence="19">ADP-dependent (S)-NAD(P)H-hydrate dehydratase</fullName>
            <ecNumber evidence="19">4.2.1.136</ecNumber>
        </recommendedName>
        <alternativeName>
            <fullName evidence="19">ADP-dependent NAD(P)HX dehydratase</fullName>
        </alternativeName>
    </domain>
    <domain>
        <recommendedName>
            <fullName evidence="19">NAD(P)H-hydrate epimerase</fullName>
            <ecNumber evidence="19">5.1.99.6</ecNumber>
        </recommendedName>
    </domain>
</protein>
<comment type="function">
    <text evidence="17">Catalyzes the dehydration of the S-form of NAD(P)HX at the expense of ADP, which is converted to AMP. Together with NAD(P)HX epimerase, which catalyzes the epimerization of the S- and R-forms, the enzyme allows the repair of both epimers of NAD(P)HX, a damaged form of NAD(P)H that is a result of enzymatic or heat-dependent hydration.</text>
</comment>
<feature type="binding site" evidence="17">
    <location>
        <position position="266"/>
    </location>
    <ligand>
        <name>(6S)-NADPHX</name>
        <dbReference type="ChEBI" id="CHEBI:64076"/>
    </ligand>
</feature>
<feature type="domain" description="YjeF C-terminal" evidence="20">
    <location>
        <begin position="231"/>
        <end position="512"/>
    </location>
</feature>
<evidence type="ECO:0000313" key="22">
    <source>
        <dbReference type="EMBL" id="EAT15168.1"/>
    </source>
</evidence>
<dbReference type="PROSITE" id="PS51383">
    <property type="entry name" value="YJEF_C_3"/>
    <property type="match status" value="1"/>
</dbReference>
<dbReference type="Pfam" id="PF01256">
    <property type="entry name" value="Carb_kinase"/>
    <property type="match status" value="1"/>
</dbReference>
<dbReference type="EC" id="5.1.99.6" evidence="19"/>
<gene>
    <name evidence="18" type="primary">nnrE</name>
    <name evidence="17" type="synonym">nnrD</name>
    <name evidence="22" type="ORF">Dace_0538</name>
</gene>
<evidence type="ECO:0000256" key="2">
    <source>
        <dbReference type="ARBA" id="ARBA00000909"/>
    </source>
</evidence>
<dbReference type="PROSITE" id="PS01050">
    <property type="entry name" value="YJEF_C_2"/>
    <property type="match status" value="1"/>
</dbReference>
<keyword evidence="7 17" id="KW-0067">ATP-binding</keyword>
<feature type="binding site" evidence="18">
    <location>
        <position position="164"/>
    </location>
    <ligand>
        <name>(6S)-NADPHX</name>
        <dbReference type="ChEBI" id="CHEBI:64076"/>
    </ligand>
</feature>
<dbReference type="Gene3D" id="3.40.50.10260">
    <property type="entry name" value="YjeF N-terminal domain"/>
    <property type="match status" value="1"/>
</dbReference>